<sequence length="107" mass="11931">MLEKITAVSCKNLLRTSNSPRGHAFLTLSSGVAKNCEAPIQISNTHDVLIKYLKIEGHTDEKNPPIQFTNCQRINLRGPSIETTYFKDEPIVAKSSSFPEITSLKTR</sequence>
<dbReference type="AlphaFoldDB" id="A0A934RZ77"/>
<accession>A0A934RZ77</accession>
<evidence type="ECO:0000313" key="1">
    <source>
        <dbReference type="EMBL" id="MBK1876198.1"/>
    </source>
</evidence>
<keyword evidence="2" id="KW-1185">Reference proteome</keyword>
<evidence type="ECO:0000313" key="2">
    <source>
        <dbReference type="Proteomes" id="UP000617628"/>
    </source>
</evidence>
<protein>
    <submittedName>
        <fullName evidence="1">Uncharacterized protein</fullName>
    </submittedName>
</protein>
<dbReference type="RefSeq" id="WP_200354414.1">
    <property type="nucleotide sequence ID" value="NZ_JAENIL010000007.1"/>
</dbReference>
<gene>
    <name evidence="1" type="ORF">JIN87_04920</name>
</gene>
<dbReference type="Proteomes" id="UP000617628">
    <property type="component" value="Unassembled WGS sequence"/>
</dbReference>
<organism evidence="1 2">
    <name type="scientific">Pelagicoccus mobilis</name>
    <dbReference type="NCBI Taxonomy" id="415221"/>
    <lineage>
        <taxon>Bacteria</taxon>
        <taxon>Pseudomonadati</taxon>
        <taxon>Verrucomicrobiota</taxon>
        <taxon>Opitutia</taxon>
        <taxon>Puniceicoccales</taxon>
        <taxon>Pelagicoccaceae</taxon>
        <taxon>Pelagicoccus</taxon>
    </lineage>
</organism>
<proteinExistence type="predicted"/>
<name>A0A934RZ77_9BACT</name>
<comment type="caution">
    <text evidence="1">The sequence shown here is derived from an EMBL/GenBank/DDBJ whole genome shotgun (WGS) entry which is preliminary data.</text>
</comment>
<reference evidence="1" key="1">
    <citation type="submission" date="2021-01" db="EMBL/GenBank/DDBJ databases">
        <title>Modified the classification status of verrucomicrobia.</title>
        <authorList>
            <person name="Feng X."/>
        </authorList>
    </citation>
    <scope>NUCLEOTIDE SEQUENCE</scope>
    <source>
        <strain evidence="1">KCTC 13126</strain>
    </source>
</reference>
<dbReference type="EMBL" id="JAENIL010000007">
    <property type="protein sequence ID" value="MBK1876198.1"/>
    <property type="molecule type" value="Genomic_DNA"/>
</dbReference>